<dbReference type="EMBL" id="JAUIZM010000011">
    <property type="protein sequence ID" value="KAK1354955.1"/>
    <property type="molecule type" value="Genomic_DNA"/>
</dbReference>
<dbReference type="InterPro" id="IPR018119">
    <property type="entry name" value="Strictosidine_synth_cons-reg"/>
</dbReference>
<dbReference type="Pfam" id="PF03088">
    <property type="entry name" value="Str_synth"/>
    <property type="match status" value="1"/>
</dbReference>
<dbReference type="SUPFAM" id="SSF63829">
    <property type="entry name" value="Calcium-dependent phosphotriesterase"/>
    <property type="match status" value="1"/>
</dbReference>
<accession>A0AAD8GVX4</accession>
<evidence type="ECO:0000256" key="1">
    <source>
        <dbReference type="ARBA" id="ARBA00004116"/>
    </source>
</evidence>
<dbReference type="Proteomes" id="UP001237642">
    <property type="component" value="Unassembled WGS sequence"/>
</dbReference>
<gene>
    <name evidence="6" type="ORF">POM88_048211</name>
</gene>
<sequence length="357" mass="40026">MNSIVTSFLSFVLASLLAIAIQIFFFTPTFPDQLQFPSPSVNFPPNNYLQEVVKLGEGILKYPEDVCVDKKGILYTATRDGWIKRMHTNGSWENWKMFNTDTLLGITITASNDLIVCDTEKGLLKVNEDGASVLASEFNGTKIRFADDVIEGPDGTLYFSVASTKYGLHDWYRDALEAKPYGQLLKYDPSSKEVSLVLDNLGFANGVTLSKDQDYLIVCESWKFRCLKYWLKDEIRGKPEIFIDNLPGAPDNINLAPDGSFWIALIKIYSSKLKFVHSSSAIRHLIKTFPRLINLVNPARTRATVVKVGEDGKIIKMLDDQTGKVMSFVTSALEFEDNLYLGSLNTDFIGKLPLKTT</sequence>
<evidence type="ECO:0000259" key="5">
    <source>
        <dbReference type="Pfam" id="PF03088"/>
    </source>
</evidence>
<dbReference type="InterPro" id="IPR011042">
    <property type="entry name" value="6-blade_b-propeller_TolB-like"/>
</dbReference>
<keyword evidence="4" id="KW-0325">Glycoprotein</keyword>
<keyword evidence="3" id="KW-0926">Vacuole</keyword>
<dbReference type="AlphaFoldDB" id="A0AAD8GVX4"/>
<protein>
    <submittedName>
        <fullName evidence="6">Strictosidine synthase</fullName>
    </submittedName>
</protein>
<organism evidence="6 7">
    <name type="scientific">Heracleum sosnowskyi</name>
    <dbReference type="NCBI Taxonomy" id="360622"/>
    <lineage>
        <taxon>Eukaryota</taxon>
        <taxon>Viridiplantae</taxon>
        <taxon>Streptophyta</taxon>
        <taxon>Embryophyta</taxon>
        <taxon>Tracheophyta</taxon>
        <taxon>Spermatophyta</taxon>
        <taxon>Magnoliopsida</taxon>
        <taxon>eudicotyledons</taxon>
        <taxon>Gunneridae</taxon>
        <taxon>Pentapetalae</taxon>
        <taxon>asterids</taxon>
        <taxon>campanulids</taxon>
        <taxon>Apiales</taxon>
        <taxon>Apiaceae</taxon>
        <taxon>Apioideae</taxon>
        <taxon>apioid superclade</taxon>
        <taxon>Tordylieae</taxon>
        <taxon>Tordyliinae</taxon>
        <taxon>Heracleum</taxon>
    </lineage>
</organism>
<dbReference type="GO" id="GO:0005773">
    <property type="term" value="C:vacuole"/>
    <property type="evidence" value="ECO:0007669"/>
    <property type="project" value="UniProtKB-SubCell"/>
</dbReference>
<evidence type="ECO:0000256" key="4">
    <source>
        <dbReference type="ARBA" id="ARBA00023180"/>
    </source>
</evidence>
<name>A0AAD8GVX4_9APIA</name>
<dbReference type="Pfam" id="PF20067">
    <property type="entry name" value="SSL_N"/>
    <property type="match status" value="1"/>
</dbReference>
<dbReference type="Gene3D" id="2.120.10.30">
    <property type="entry name" value="TolB, C-terminal domain"/>
    <property type="match status" value="1"/>
</dbReference>
<evidence type="ECO:0000256" key="2">
    <source>
        <dbReference type="ARBA" id="ARBA00009191"/>
    </source>
</evidence>
<evidence type="ECO:0000313" key="6">
    <source>
        <dbReference type="EMBL" id="KAK1354955.1"/>
    </source>
</evidence>
<dbReference type="GO" id="GO:0016787">
    <property type="term" value="F:hydrolase activity"/>
    <property type="evidence" value="ECO:0007669"/>
    <property type="project" value="TreeGrafter"/>
</dbReference>
<proteinExistence type="inferred from homology"/>
<dbReference type="FunFam" id="2.120.10.30:FF:000066">
    <property type="entry name" value="ABC transporter permease protein"/>
    <property type="match status" value="1"/>
</dbReference>
<dbReference type="GO" id="GO:0012505">
    <property type="term" value="C:endomembrane system"/>
    <property type="evidence" value="ECO:0007669"/>
    <property type="project" value="TreeGrafter"/>
</dbReference>
<comment type="caution">
    <text evidence="6">The sequence shown here is derived from an EMBL/GenBank/DDBJ whole genome shotgun (WGS) entry which is preliminary data.</text>
</comment>
<dbReference type="PANTHER" id="PTHR10426">
    <property type="entry name" value="STRICTOSIDINE SYNTHASE-RELATED"/>
    <property type="match status" value="1"/>
</dbReference>
<evidence type="ECO:0000256" key="3">
    <source>
        <dbReference type="ARBA" id="ARBA00022554"/>
    </source>
</evidence>
<evidence type="ECO:0000313" key="7">
    <source>
        <dbReference type="Proteomes" id="UP001237642"/>
    </source>
</evidence>
<comment type="similarity">
    <text evidence="2">Belongs to the strictosidine synthase family.</text>
</comment>
<dbReference type="PANTHER" id="PTHR10426:SF68">
    <property type="entry name" value="OS07G0614000 PROTEIN"/>
    <property type="match status" value="1"/>
</dbReference>
<reference evidence="6" key="1">
    <citation type="submission" date="2023-02" db="EMBL/GenBank/DDBJ databases">
        <title>Genome of toxic invasive species Heracleum sosnowskyi carries increased number of genes despite the absence of recent whole-genome duplications.</title>
        <authorList>
            <person name="Schelkunov M."/>
            <person name="Shtratnikova V."/>
            <person name="Makarenko M."/>
            <person name="Klepikova A."/>
            <person name="Omelchenko D."/>
            <person name="Novikova G."/>
            <person name="Obukhova E."/>
            <person name="Bogdanov V."/>
            <person name="Penin A."/>
            <person name="Logacheva M."/>
        </authorList>
    </citation>
    <scope>NUCLEOTIDE SEQUENCE</scope>
    <source>
        <strain evidence="6">Hsosn_3</strain>
        <tissue evidence="6">Leaf</tissue>
    </source>
</reference>
<reference evidence="6" key="2">
    <citation type="submission" date="2023-05" db="EMBL/GenBank/DDBJ databases">
        <authorList>
            <person name="Schelkunov M.I."/>
        </authorList>
    </citation>
    <scope>NUCLEOTIDE SEQUENCE</scope>
    <source>
        <strain evidence="6">Hsosn_3</strain>
        <tissue evidence="6">Leaf</tissue>
    </source>
</reference>
<comment type="subcellular location">
    <subcellularLocation>
        <location evidence="1">Vacuole</location>
    </subcellularLocation>
</comment>
<keyword evidence="7" id="KW-1185">Reference proteome</keyword>
<feature type="domain" description="Strictosidine synthase conserved region" evidence="5">
    <location>
        <begin position="153"/>
        <end position="233"/>
    </location>
</feature>